<reference evidence="2 3" key="1">
    <citation type="journal article" date="2013" name="Antonie Van Leeuwenhoek">
        <title>Paracoccus zhejiangensis sp. nov., isolated from activated sludge in wastewater-treatment system.</title>
        <authorList>
            <person name="Wu Z.G."/>
            <person name="Zhang D.F."/>
            <person name="Liu Y.L."/>
            <person name="Wang F."/>
            <person name="Jiang X."/>
            <person name="Li C."/>
            <person name="Li S.P."/>
            <person name="Hong Q."/>
            <person name="Li W.J."/>
        </authorList>
    </citation>
    <scope>NUCLEOTIDE SEQUENCE [LARGE SCALE GENOMIC DNA]</scope>
    <source>
        <strain evidence="2 3">J6</strain>
    </source>
</reference>
<evidence type="ECO:0000313" key="2">
    <source>
        <dbReference type="EMBL" id="AUH64486.1"/>
    </source>
</evidence>
<dbReference type="InterPro" id="IPR030395">
    <property type="entry name" value="GP_PDE_dom"/>
</dbReference>
<dbReference type="PROSITE" id="PS51704">
    <property type="entry name" value="GP_PDE"/>
    <property type="match status" value="1"/>
</dbReference>
<name>A0A2H5EYV9_9RHOB</name>
<dbReference type="GO" id="GO:0008081">
    <property type="term" value="F:phosphoric diester hydrolase activity"/>
    <property type="evidence" value="ECO:0007669"/>
    <property type="project" value="InterPro"/>
</dbReference>
<dbReference type="AlphaFoldDB" id="A0A2H5EYV9"/>
<dbReference type="InterPro" id="IPR017946">
    <property type="entry name" value="PLC-like_Pdiesterase_TIM-brl"/>
</dbReference>
<dbReference type="PANTHER" id="PTHR46211">
    <property type="entry name" value="GLYCEROPHOSPHORYL DIESTER PHOSPHODIESTERASE"/>
    <property type="match status" value="1"/>
</dbReference>
<organism evidence="2 3">
    <name type="scientific">Paracoccus zhejiangensis</name>
    <dbReference type="NCBI Taxonomy" id="1077935"/>
    <lineage>
        <taxon>Bacteria</taxon>
        <taxon>Pseudomonadati</taxon>
        <taxon>Pseudomonadota</taxon>
        <taxon>Alphaproteobacteria</taxon>
        <taxon>Rhodobacterales</taxon>
        <taxon>Paracoccaceae</taxon>
        <taxon>Paracoccus</taxon>
    </lineage>
</organism>
<dbReference type="PANTHER" id="PTHR46211:SF1">
    <property type="entry name" value="GLYCEROPHOSPHODIESTER PHOSPHODIESTERASE, CYTOPLASMIC"/>
    <property type="match status" value="1"/>
</dbReference>
<dbReference type="SUPFAM" id="SSF51695">
    <property type="entry name" value="PLC-like phosphodiesterases"/>
    <property type="match status" value="1"/>
</dbReference>
<dbReference type="GO" id="GO:0006629">
    <property type="term" value="P:lipid metabolic process"/>
    <property type="evidence" value="ECO:0007669"/>
    <property type="project" value="InterPro"/>
</dbReference>
<dbReference type="Gene3D" id="3.20.20.190">
    <property type="entry name" value="Phosphatidylinositol (PI) phosphodiesterase"/>
    <property type="match status" value="1"/>
</dbReference>
<evidence type="ECO:0000313" key="3">
    <source>
        <dbReference type="Proteomes" id="UP000234530"/>
    </source>
</evidence>
<evidence type="ECO:0000259" key="1">
    <source>
        <dbReference type="PROSITE" id="PS51704"/>
    </source>
</evidence>
<feature type="domain" description="GP-PDE" evidence="1">
    <location>
        <begin position="10"/>
        <end position="251"/>
    </location>
</feature>
<accession>A0A2H5EYV9</accession>
<sequence>MMALPESFINIPIAHRGLHGPGVPENSLAAAEAAIAAGYGIELDIQPAADCVPMVFHDYDLSRLAGDESYIADISTEDLSGFKLSGSDQAIPTLAEFLRTVAGRVPLLIEIKDQDGRLGDQIGELHRHVAEQLQSYEGPVAVMSFNPHTVAAFHELAPGIPCGLTTCAFPEDDWPMLDEETRDSLAAISDFDRSGSCFISHDKSDLTNPRVDALKSQGVPILCWTVRSAAQEAEARQIADNITFEGYAAPL</sequence>
<dbReference type="Pfam" id="PF03009">
    <property type="entry name" value="GDPD"/>
    <property type="match status" value="1"/>
</dbReference>
<proteinExistence type="predicted"/>
<dbReference type="OrthoDB" id="384721at2"/>
<dbReference type="Proteomes" id="UP000234530">
    <property type="component" value="Chromosome"/>
</dbReference>
<dbReference type="KEGG" id="pzh:CX676_10190"/>
<keyword evidence="3" id="KW-1185">Reference proteome</keyword>
<dbReference type="EMBL" id="CP025430">
    <property type="protein sequence ID" value="AUH64486.1"/>
    <property type="molecule type" value="Genomic_DNA"/>
</dbReference>
<gene>
    <name evidence="2" type="ORF">CX676_10190</name>
</gene>
<protein>
    <submittedName>
        <fullName evidence="2">Phosphodiesterase</fullName>
    </submittedName>
</protein>